<evidence type="ECO:0000313" key="1">
    <source>
        <dbReference type="EMBL" id="SBT00073.1"/>
    </source>
</evidence>
<evidence type="ECO:0000313" key="2">
    <source>
        <dbReference type="Proteomes" id="UP000078546"/>
    </source>
</evidence>
<sequence length="218" mass="26026">MERYIGNYNSVNKIPTDKCRLNISDININRIQYEDLCGKKGKEHLNDEQDFIDHCVKVTSYIENFNKIFPINDYPKRCKLFNYTLNEEVRNSRYTKYKDVMLMNEYKTISFEMEICKDDVEFIQHEVFKKINDIYNMNHKFKKFLNDINASRYGNCSVVNNGVDLYRSYESICNKQNRSIFCNKLDEFKSYYIMHIAQILLKCTEMDMNLPSFGIIGT</sequence>
<gene>
    <name evidence="1" type="ORF">POVCU1_057330</name>
</gene>
<protein>
    <submittedName>
        <fullName evidence="1">PIR Superfamily Protein</fullName>
    </submittedName>
</protein>
<name>A0A1A8X632_PLAOA</name>
<proteinExistence type="predicted"/>
<dbReference type="AlphaFoldDB" id="A0A1A8X632"/>
<organism evidence="1 2">
    <name type="scientific">Plasmodium ovale curtisi</name>
    <dbReference type="NCBI Taxonomy" id="864141"/>
    <lineage>
        <taxon>Eukaryota</taxon>
        <taxon>Sar</taxon>
        <taxon>Alveolata</taxon>
        <taxon>Apicomplexa</taxon>
        <taxon>Aconoidasida</taxon>
        <taxon>Haemosporida</taxon>
        <taxon>Plasmodiidae</taxon>
        <taxon>Plasmodium</taxon>
        <taxon>Plasmodium (Plasmodium)</taxon>
    </lineage>
</organism>
<dbReference type="Proteomes" id="UP000078546">
    <property type="component" value="Unassembled WGS sequence"/>
</dbReference>
<accession>A0A1A8X632</accession>
<reference evidence="2" key="1">
    <citation type="submission" date="2016-05" db="EMBL/GenBank/DDBJ databases">
        <authorList>
            <person name="Naeem Raeece"/>
        </authorList>
    </citation>
    <scope>NUCLEOTIDE SEQUENCE [LARGE SCALE GENOMIC DNA]</scope>
</reference>
<dbReference type="EMBL" id="FLQV01001694">
    <property type="protein sequence ID" value="SBT00073.1"/>
    <property type="molecule type" value="Genomic_DNA"/>
</dbReference>